<reference evidence="2" key="1">
    <citation type="submission" date="2021-01" db="EMBL/GenBank/DDBJ databases">
        <title>Whole genome shotgun sequence of Sinosporangium siamense NBRC 109515.</title>
        <authorList>
            <person name="Komaki H."/>
            <person name="Tamura T."/>
        </authorList>
    </citation>
    <scope>NUCLEOTIDE SEQUENCE</scope>
    <source>
        <strain evidence="2">NBRC 109515</strain>
    </source>
</reference>
<comment type="caution">
    <text evidence="2">The sequence shown here is derived from an EMBL/GenBank/DDBJ whole genome shotgun (WGS) entry which is preliminary data.</text>
</comment>
<dbReference type="InterPro" id="IPR041698">
    <property type="entry name" value="Methyltransf_25"/>
</dbReference>
<evidence type="ECO:0000259" key="1">
    <source>
        <dbReference type="Pfam" id="PF13649"/>
    </source>
</evidence>
<dbReference type="AlphaFoldDB" id="A0A919V8S8"/>
<sequence>MLERHPIVAFLNRLMRSHQELKYRAVEVAFDDQAEVFAAALKEAETSGPATLSLKEGFEYPGYYRDVEFHIKPGSYFVNELAGLQYHYTMNLFMRRVAHADESNRSYVNSLPEPEDGLVERVLDLACSVGQSATALVERWPGAEVHAVDVAPAMLRYATLRANGMGLPVHFSRQLAEDLEFEDGSFDVVFCYILFHEVPQDMARRIIREAHRVLRPGGRFVVVDFMSRPTSDPAFTVDDYMRAWDREFNGEPYSVAFVRGDFTGALAEVFGSVVADHPLEGGGSYMSMRVATK</sequence>
<dbReference type="EMBL" id="BOOW01000044">
    <property type="protein sequence ID" value="GII96450.1"/>
    <property type="molecule type" value="Genomic_DNA"/>
</dbReference>
<dbReference type="Pfam" id="PF13649">
    <property type="entry name" value="Methyltransf_25"/>
    <property type="match status" value="1"/>
</dbReference>
<gene>
    <name evidence="2" type="ORF">Ssi02_66810</name>
</gene>
<dbReference type="CDD" id="cd02440">
    <property type="entry name" value="AdoMet_MTases"/>
    <property type="match status" value="1"/>
</dbReference>
<evidence type="ECO:0000313" key="3">
    <source>
        <dbReference type="Proteomes" id="UP000606172"/>
    </source>
</evidence>
<evidence type="ECO:0000313" key="2">
    <source>
        <dbReference type="EMBL" id="GII96450.1"/>
    </source>
</evidence>
<dbReference type="Gene3D" id="3.40.50.150">
    <property type="entry name" value="Vaccinia Virus protein VP39"/>
    <property type="match status" value="1"/>
</dbReference>
<dbReference type="PANTHER" id="PTHR43591">
    <property type="entry name" value="METHYLTRANSFERASE"/>
    <property type="match status" value="1"/>
</dbReference>
<dbReference type="InterPro" id="IPR029063">
    <property type="entry name" value="SAM-dependent_MTases_sf"/>
</dbReference>
<keyword evidence="2" id="KW-0489">Methyltransferase</keyword>
<organism evidence="2 3">
    <name type="scientific">Sinosporangium siamense</name>
    <dbReference type="NCBI Taxonomy" id="1367973"/>
    <lineage>
        <taxon>Bacteria</taxon>
        <taxon>Bacillati</taxon>
        <taxon>Actinomycetota</taxon>
        <taxon>Actinomycetes</taxon>
        <taxon>Streptosporangiales</taxon>
        <taxon>Streptosporangiaceae</taxon>
        <taxon>Sinosporangium</taxon>
    </lineage>
</organism>
<keyword evidence="2" id="KW-0808">Transferase</keyword>
<name>A0A919V8S8_9ACTN</name>
<dbReference type="PANTHER" id="PTHR43591:SF110">
    <property type="entry name" value="RHODANESE DOMAIN-CONTAINING PROTEIN"/>
    <property type="match status" value="1"/>
</dbReference>
<protein>
    <submittedName>
        <fullName evidence="2">Methyltransferase type 11</fullName>
    </submittedName>
</protein>
<accession>A0A919V8S8</accession>
<keyword evidence="3" id="KW-1185">Reference proteome</keyword>
<dbReference type="GO" id="GO:0032259">
    <property type="term" value="P:methylation"/>
    <property type="evidence" value="ECO:0007669"/>
    <property type="project" value="UniProtKB-KW"/>
</dbReference>
<dbReference type="GO" id="GO:0008168">
    <property type="term" value="F:methyltransferase activity"/>
    <property type="evidence" value="ECO:0007669"/>
    <property type="project" value="UniProtKB-KW"/>
</dbReference>
<dbReference type="RefSeq" id="WP_204031443.1">
    <property type="nucleotide sequence ID" value="NZ_BOOW01000044.1"/>
</dbReference>
<proteinExistence type="predicted"/>
<dbReference type="Proteomes" id="UP000606172">
    <property type="component" value="Unassembled WGS sequence"/>
</dbReference>
<dbReference type="SUPFAM" id="SSF53335">
    <property type="entry name" value="S-adenosyl-L-methionine-dependent methyltransferases"/>
    <property type="match status" value="1"/>
</dbReference>
<feature type="domain" description="Methyltransferase" evidence="1">
    <location>
        <begin position="122"/>
        <end position="218"/>
    </location>
</feature>